<name>A0A6G1I4M5_9PEZI</name>
<feature type="domain" description="RmlD-like substrate binding" evidence="1">
    <location>
        <begin position="5"/>
        <end position="150"/>
    </location>
</feature>
<evidence type="ECO:0000313" key="3">
    <source>
        <dbReference type="Proteomes" id="UP000799640"/>
    </source>
</evidence>
<feature type="domain" description="RmlD-like substrate binding" evidence="1">
    <location>
        <begin position="215"/>
        <end position="323"/>
    </location>
</feature>
<dbReference type="AlphaFoldDB" id="A0A6G1I4M5"/>
<dbReference type="PANTHER" id="PTHR10491:SF4">
    <property type="entry name" value="METHIONINE ADENOSYLTRANSFERASE 2 SUBUNIT BETA"/>
    <property type="match status" value="1"/>
</dbReference>
<keyword evidence="3" id="KW-1185">Reference proteome</keyword>
<dbReference type="OrthoDB" id="6235964at2759"/>
<dbReference type="EMBL" id="ML996690">
    <property type="protein sequence ID" value="KAF2403007.1"/>
    <property type="molecule type" value="Genomic_DNA"/>
</dbReference>
<organism evidence="2 3">
    <name type="scientific">Trichodelitschia bisporula</name>
    <dbReference type="NCBI Taxonomy" id="703511"/>
    <lineage>
        <taxon>Eukaryota</taxon>
        <taxon>Fungi</taxon>
        <taxon>Dikarya</taxon>
        <taxon>Ascomycota</taxon>
        <taxon>Pezizomycotina</taxon>
        <taxon>Dothideomycetes</taxon>
        <taxon>Dothideomycetes incertae sedis</taxon>
        <taxon>Phaeotrichales</taxon>
        <taxon>Phaeotrichaceae</taxon>
        <taxon>Trichodelitschia</taxon>
    </lineage>
</organism>
<dbReference type="FunFam" id="3.40.50.720:FF:000357">
    <property type="entry name" value="Methionine adenosyltransferase 2 subunit beta"/>
    <property type="match status" value="1"/>
</dbReference>
<dbReference type="PANTHER" id="PTHR10491">
    <property type="entry name" value="DTDP-4-DEHYDRORHAMNOSE REDUCTASE"/>
    <property type="match status" value="1"/>
</dbReference>
<protein>
    <submittedName>
        <fullName evidence="2">NAD(P)-binding protein</fullName>
    </submittedName>
</protein>
<evidence type="ECO:0000313" key="2">
    <source>
        <dbReference type="EMBL" id="KAF2403007.1"/>
    </source>
</evidence>
<dbReference type="GO" id="GO:0006556">
    <property type="term" value="P:S-adenosylmethionine biosynthetic process"/>
    <property type="evidence" value="ECO:0007669"/>
    <property type="project" value="UniProtKB-UniPathway"/>
</dbReference>
<dbReference type="InterPro" id="IPR005913">
    <property type="entry name" value="dTDP_dehydrorham_reduct"/>
</dbReference>
<dbReference type="InterPro" id="IPR029903">
    <property type="entry name" value="RmlD-like-bd"/>
</dbReference>
<evidence type="ECO:0000259" key="1">
    <source>
        <dbReference type="Pfam" id="PF04321"/>
    </source>
</evidence>
<sequence>MTRTALVTGASGLLGRDVVKAFERKGWNVVGTGWTRVKPPSIIKLDLLNPEDIEQILDDVKPDVVIHCAANRFPDSCTADPASATAINVNSTERLASIAFERDILIIYISTDYVFSGRPGEAPYTVDATPSPPNVYGQTKYEGELAVLNKTGGSQSGQDIRQPEATDGKTRVLGVVLRVPVLYGHCAEDDTSKSAIHAVVDAVYDSQKVTTTASGAPQKIKVDSYAQRYPTATEDVGRVIVDISSLYLSPESASRPLPRILHFSAEQRYTKYEMAKLFAEDVLGFPTDNLEALDPTAAEPAAPAAAAKTERPYDSKLDVSVLRGLDIDVSTLNFVAWWRRELRAFRH</sequence>
<reference evidence="2" key="1">
    <citation type="journal article" date="2020" name="Stud. Mycol.">
        <title>101 Dothideomycetes genomes: a test case for predicting lifestyles and emergence of pathogens.</title>
        <authorList>
            <person name="Haridas S."/>
            <person name="Albert R."/>
            <person name="Binder M."/>
            <person name="Bloem J."/>
            <person name="Labutti K."/>
            <person name="Salamov A."/>
            <person name="Andreopoulos B."/>
            <person name="Baker S."/>
            <person name="Barry K."/>
            <person name="Bills G."/>
            <person name="Bluhm B."/>
            <person name="Cannon C."/>
            <person name="Castanera R."/>
            <person name="Culley D."/>
            <person name="Daum C."/>
            <person name="Ezra D."/>
            <person name="Gonzalez J."/>
            <person name="Henrissat B."/>
            <person name="Kuo A."/>
            <person name="Liang C."/>
            <person name="Lipzen A."/>
            <person name="Lutzoni F."/>
            <person name="Magnuson J."/>
            <person name="Mondo S."/>
            <person name="Nolan M."/>
            <person name="Ohm R."/>
            <person name="Pangilinan J."/>
            <person name="Park H.-J."/>
            <person name="Ramirez L."/>
            <person name="Alfaro M."/>
            <person name="Sun H."/>
            <person name="Tritt A."/>
            <person name="Yoshinaga Y."/>
            <person name="Zwiers L.-H."/>
            <person name="Turgeon B."/>
            <person name="Goodwin S."/>
            <person name="Spatafora J."/>
            <person name="Crous P."/>
            <person name="Grigoriev I."/>
        </authorList>
    </citation>
    <scope>NUCLEOTIDE SEQUENCE</scope>
    <source>
        <strain evidence="2">CBS 262.69</strain>
    </source>
</reference>
<dbReference type="Proteomes" id="UP000799640">
    <property type="component" value="Unassembled WGS sequence"/>
</dbReference>
<accession>A0A6G1I4M5</accession>
<dbReference type="SUPFAM" id="SSF51735">
    <property type="entry name" value="NAD(P)-binding Rossmann-fold domains"/>
    <property type="match status" value="1"/>
</dbReference>
<dbReference type="Pfam" id="PF04321">
    <property type="entry name" value="RmlD_sub_bind"/>
    <property type="match status" value="2"/>
</dbReference>
<dbReference type="InterPro" id="IPR036291">
    <property type="entry name" value="NAD(P)-bd_dom_sf"/>
</dbReference>
<dbReference type="CDD" id="cd05254">
    <property type="entry name" value="dTDP_HR_like_SDR_e"/>
    <property type="match status" value="1"/>
</dbReference>
<dbReference type="UniPathway" id="UPA00315">
    <property type="reaction ID" value="UER00080"/>
</dbReference>
<dbReference type="Gene3D" id="3.40.50.720">
    <property type="entry name" value="NAD(P)-binding Rossmann-like Domain"/>
    <property type="match status" value="1"/>
</dbReference>
<gene>
    <name evidence="2" type="ORF">EJ06DRAFT_527967</name>
</gene>
<dbReference type="GO" id="GO:0048269">
    <property type="term" value="C:methionine adenosyltransferase complex"/>
    <property type="evidence" value="ECO:0007669"/>
    <property type="project" value="TreeGrafter"/>
</dbReference>
<dbReference type="GO" id="GO:0048270">
    <property type="term" value="F:methionine adenosyltransferase regulator activity"/>
    <property type="evidence" value="ECO:0007669"/>
    <property type="project" value="TreeGrafter"/>
</dbReference>
<proteinExistence type="predicted"/>